<organism evidence="2 3">
    <name type="scientific">Phialemonium thermophilum</name>
    <dbReference type="NCBI Taxonomy" id="223376"/>
    <lineage>
        <taxon>Eukaryota</taxon>
        <taxon>Fungi</taxon>
        <taxon>Dikarya</taxon>
        <taxon>Ascomycota</taxon>
        <taxon>Pezizomycotina</taxon>
        <taxon>Sordariomycetes</taxon>
        <taxon>Sordariomycetidae</taxon>
        <taxon>Cephalothecales</taxon>
        <taxon>Cephalothecaceae</taxon>
        <taxon>Phialemonium</taxon>
    </lineage>
</organism>
<protein>
    <submittedName>
        <fullName evidence="2">Uncharacterized protein</fullName>
    </submittedName>
</protein>
<reference evidence="2 3" key="1">
    <citation type="journal article" date="2024" name="Commun. Biol.">
        <title>Comparative genomic analysis of thermophilic fungi reveals convergent evolutionary adaptations and gene losses.</title>
        <authorList>
            <person name="Steindorff A.S."/>
            <person name="Aguilar-Pontes M.V."/>
            <person name="Robinson A.J."/>
            <person name="Andreopoulos B."/>
            <person name="LaButti K."/>
            <person name="Kuo A."/>
            <person name="Mondo S."/>
            <person name="Riley R."/>
            <person name="Otillar R."/>
            <person name="Haridas S."/>
            <person name="Lipzen A."/>
            <person name="Grimwood J."/>
            <person name="Schmutz J."/>
            <person name="Clum A."/>
            <person name="Reid I.D."/>
            <person name="Moisan M.C."/>
            <person name="Butler G."/>
            <person name="Nguyen T.T.M."/>
            <person name="Dewar K."/>
            <person name="Conant G."/>
            <person name="Drula E."/>
            <person name="Henrissat B."/>
            <person name="Hansel C."/>
            <person name="Singer S."/>
            <person name="Hutchinson M.I."/>
            <person name="de Vries R.P."/>
            <person name="Natvig D.O."/>
            <person name="Powell A.J."/>
            <person name="Tsang A."/>
            <person name="Grigoriev I.V."/>
        </authorList>
    </citation>
    <scope>NUCLEOTIDE SEQUENCE [LARGE SCALE GENOMIC DNA]</scope>
    <source>
        <strain evidence="2 3">ATCC 24622</strain>
    </source>
</reference>
<dbReference type="Proteomes" id="UP001586593">
    <property type="component" value="Unassembled WGS sequence"/>
</dbReference>
<proteinExistence type="predicted"/>
<dbReference type="EMBL" id="JAZHXJ010003637">
    <property type="protein sequence ID" value="KAL1835017.1"/>
    <property type="molecule type" value="Genomic_DNA"/>
</dbReference>
<feature type="region of interest" description="Disordered" evidence="1">
    <location>
        <begin position="65"/>
        <end position="122"/>
    </location>
</feature>
<comment type="caution">
    <text evidence="2">The sequence shown here is derived from an EMBL/GenBank/DDBJ whole genome shotgun (WGS) entry which is preliminary data.</text>
</comment>
<evidence type="ECO:0000256" key="1">
    <source>
        <dbReference type="SAM" id="MobiDB-lite"/>
    </source>
</evidence>
<name>A0ABR3UZG3_9PEZI</name>
<sequence length="122" mass="12820">MGGRTGGIAVEALAAEEEGRGTAVVVARGRGGGRRGVSSRRSRGGGFQGRRGVVVMVVVFGREGRRRVRRPTPMKTQMRQHGSQGLLQSKGGNTLHGERSSYGGARAQTPLPSIAWPSAGRL</sequence>
<accession>A0ABR3UZG3</accession>
<evidence type="ECO:0000313" key="2">
    <source>
        <dbReference type="EMBL" id="KAL1835017.1"/>
    </source>
</evidence>
<feature type="compositionally biased region" description="Polar residues" evidence="1">
    <location>
        <begin position="74"/>
        <end position="92"/>
    </location>
</feature>
<keyword evidence="3" id="KW-1185">Reference proteome</keyword>
<gene>
    <name evidence="2" type="ORF">VTK73DRAFT_6455</name>
</gene>
<evidence type="ECO:0000313" key="3">
    <source>
        <dbReference type="Proteomes" id="UP001586593"/>
    </source>
</evidence>